<sequence>MTLILNSNGVFFGIYASTDDRTRNGQWRILSDRIKNYPEPCLCLGDFNDILVATEKQGGNLHSERSMADFRAFVTDVGLLDLGFAGYPFTWRNRRENGLIQERLDRGLASEPWLRSYSEARVMHVALAGSDHLGLMLSTKPSTSRWHRRFVYDSRWGRQPQCKNVVSERWQKCFQGSRGDQFIGKLGWVRTGLVQWRRTEGRNSSEHISLLRQQLQSAYTNQNFNGPMVRALEQGLKEALREEELFWKQKSRIQWLQAGEKNTKFFHSKVMARRRQNRLLGLEDATGVWYDKETYIHDIAVSYFQDLFTTSRPSRINETVDCVSQRLSMSESSSLLKTVTREEVFETVKSLSPSASPGPDGFTGAFFQHHWSVVGDDVFRVVQSFFHSGKLPKRLNHTHITLIPKVLNPRNMKQWRPISLYNVIYKIISKILTNRLKSVLPLLISPHQSAFVAERQITDNILVVHEILHSLQRGKRSDPKTLALKLDMAKAFDRVEWPFLIAMMKKLGFPYQFCSWIFECISTVSYSVLINGAPIGKITPSRGLRQGDPLSPFLFLICAEGLTSLIKAHEARQALHGFQLRRDGISISHLLFADDSVLFCKADAREAECVLNILQCYEAGSGQSVNFDKSSIFYSAHCSSRLRVQMEQILQVKGRKDFGKYLGIMADFGASKRKVFEEVRRKLDGKLHGWAEQFLSPAGKEVLIKAVAMAMPCYTMSCFKLPVTLCKEIEAAMARFWWKSHSDKNGIHWASWTKLSQLKKAGGLGFRDLQCFNMALLAKIGWRILHNPSSLLACLLHDKYFVGASFLTATSQKSSSWGWKGILQGRRLLESGLRWRIGDGTTVQVRNDPWLPTPYTFRTLSRHPDLPYMVHELIDPLLKTWKKDVVNRCFVPEEATHILSIPISRWGCPDKLIWHFNMHGRYTVRSGYELALHLQRNGELGRKGAGEASSSSSQSSVWKSVWHVDAPPKLKAFIWCGCSNILAVRHNLHRRRVPCTGECGFCGFQDETQAHIFFECDFARAFWFASPLQLDVSKLAGEDFISTWQHMMTTLNSSEHAAEAIQWFVFGLWRIWKARNLAVFDGVQADPTEVVLLLLKQVSEFRTAKHDLQDLQPQPLQPASSPAPLSWCKPSLGLLKVNCDAAWSAQRMGGGVGWVIRDSFGLLLCAGGQGDLHGSSAIMMELLAIRHALSECANFHLTDIIVESDSQKGILMLNGRATVDSDLEGIVFDIRQLVASLSRVSFVFAPRSCNQAAHSVAGFASKQGGNHVWDHLGPDWLFNFLTSDVNLHLRY</sequence>
<dbReference type="PANTHER" id="PTHR33116:SF86">
    <property type="entry name" value="REVERSE TRANSCRIPTASE DOMAIN-CONTAINING PROTEIN"/>
    <property type="match status" value="1"/>
</dbReference>
<reference evidence="2 3" key="1">
    <citation type="submission" date="2020-05" db="EMBL/GenBank/DDBJ databases">
        <authorList>
            <person name="Campoy J."/>
            <person name="Schneeberger K."/>
            <person name="Spophaly S."/>
        </authorList>
    </citation>
    <scope>NUCLEOTIDE SEQUENCE [LARGE SCALE GENOMIC DNA]</scope>
    <source>
        <strain evidence="2">PruArmRojPasFocal</strain>
    </source>
</reference>
<dbReference type="SUPFAM" id="SSF56219">
    <property type="entry name" value="DNase I-like"/>
    <property type="match status" value="1"/>
</dbReference>
<evidence type="ECO:0000313" key="3">
    <source>
        <dbReference type="Proteomes" id="UP000507222"/>
    </source>
</evidence>
<dbReference type="InterPro" id="IPR043502">
    <property type="entry name" value="DNA/RNA_pol_sf"/>
</dbReference>
<proteinExistence type="predicted"/>
<dbReference type="CDD" id="cd01650">
    <property type="entry name" value="RT_nLTR_like"/>
    <property type="match status" value="1"/>
</dbReference>
<organism evidence="2 3">
    <name type="scientific">Prunus armeniaca</name>
    <name type="common">Apricot</name>
    <name type="synonym">Armeniaca vulgaris</name>
    <dbReference type="NCBI Taxonomy" id="36596"/>
    <lineage>
        <taxon>Eukaryota</taxon>
        <taxon>Viridiplantae</taxon>
        <taxon>Streptophyta</taxon>
        <taxon>Embryophyta</taxon>
        <taxon>Tracheophyta</taxon>
        <taxon>Spermatophyta</taxon>
        <taxon>Magnoliopsida</taxon>
        <taxon>eudicotyledons</taxon>
        <taxon>Gunneridae</taxon>
        <taxon>Pentapetalae</taxon>
        <taxon>rosids</taxon>
        <taxon>fabids</taxon>
        <taxon>Rosales</taxon>
        <taxon>Rosaceae</taxon>
        <taxon>Amygdaloideae</taxon>
        <taxon>Amygdaleae</taxon>
        <taxon>Prunus</taxon>
    </lineage>
</organism>
<dbReference type="InterPro" id="IPR036397">
    <property type="entry name" value="RNaseH_sf"/>
</dbReference>
<feature type="domain" description="Reverse transcriptase" evidence="1">
    <location>
        <begin position="384"/>
        <end position="666"/>
    </location>
</feature>
<dbReference type="Pfam" id="PF00078">
    <property type="entry name" value="RVT_1"/>
    <property type="match status" value="1"/>
</dbReference>
<dbReference type="EMBL" id="CAEKDK010000003">
    <property type="protein sequence ID" value="CAB4274760.1"/>
    <property type="molecule type" value="Genomic_DNA"/>
</dbReference>
<dbReference type="InterPro" id="IPR012337">
    <property type="entry name" value="RNaseH-like_sf"/>
</dbReference>
<dbReference type="Proteomes" id="UP000507222">
    <property type="component" value="Unassembled WGS sequence"/>
</dbReference>
<dbReference type="SUPFAM" id="SSF53098">
    <property type="entry name" value="Ribonuclease H-like"/>
    <property type="match status" value="1"/>
</dbReference>
<dbReference type="CDD" id="cd06222">
    <property type="entry name" value="RNase_H_like"/>
    <property type="match status" value="1"/>
</dbReference>
<dbReference type="Gene3D" id="3.60.10.10">
    <property type="entry name" value="Endonuclease/exonuclease/phosphatase"/>
    <property type="match status" value="1"/>
</dbReference>
<dbReference type="InterPro" id="IPR044730">
    <property type="entry name" value="RNase_H-like_dom_plant"/>
</dbReference>
<evidence type="ECO:0000313" key="2">
    <source>
        <dbReference type="EMBL" id="CAB4274760.1"/>
    </source>
</evidence>
<dbReference type="InterPro" id="IPR002156">
    <property type="entry name" value="RNaseH_domain"/>
</dbReference>
<protein>
    <recommendedName>
        <fullName evidence="1">Reverse transcriptase domain-containing protein</fullName>
    </recommendedName>
</protein>
<dbReference type="SUPFAM" id="SSF56672">
    <property type="entry name" value="DNA/RNA polymerases"/>
    <property type="match status" value="1"/>
</dbReference>
<evidence type="ECO:0000259" key="1">
    <source>
        <dbReference type="PROSITE" id="PS50878"/>
    </source>
</evidence>
<dbReference type="Gene3D" id="3.30.420.10">
    <property type="entry name" value="Ribonuclease H-like superfamily/Ribonuclease H"/>
    <property type="match status" value="1"/>
</dbReference>
<dbReference type="Pfam" id="PF13966">
    <property type="entry name" value="zf-RVT"/>
    <property type="match status" value="1"/>
</dbReference>
<dbReference type="InterPro" id="IPR026960">
    <property type="entry name" value="RVT-Znf"/>
</dbReference>
<dbReference type="InterPro" id="IPR000477">
    <property type="entry name" value="RT_dom"/>
</dbReference>
<gene>
    <name evidence="2" type="ORF">CURHAP_LOCUS23353</name>
</gene>
<dbReference type="Pfam" id="PF13456">
    <property type="entry name" value="RVT_3"/>
    <property type="match status" value="1"/>
</dbReference>
<name>A0A6J5UE59_PRUAR</name>
<dbReference type="PROSITE" id="PS50878">
    <property type="entry name" value="RT_POL"/>
    <property type="match status" value="1"/>
</dbReference>
<dbReference type="InterPro" id="IPR036691">
    <property type="entry name" value="Endo/exonu/phosph_ase_sf"/>
</dbReference>
<accession>A0A6J5UE59</accession>
<dbReference type="PANTHER" id="PTHR33116">
    <property type="entry name" value="REVERSE TRANSCRIPTASE ZINC-BINDING DOMAIN-CONTAINING PROTEIN-RELATED-RELATED"/>
    <property type="match status" value="1"/>
</dbReference>
<dbReference type="GO" id="GO:0003676">
    <property type="term" value="F:nucleic acid binding"/>
    <property type="evidence" value="ECO:0007669"/>
    <property type="project" value="InterPro"/>
</dbReference>
<dbReference type="GO" id="GO:0004523">
    <property type="term" value="F:RNA-DNA hybrid ribonuclease activity"/>
    <property type="evidence" value="ECO:0007669"/>
    <property type="project" value="InterPro"/>
</dbReference>